<evidence type="ECO:0000313" key="3">
    <source>
        <dbReference type="EMBL" id="GIG93509.1"/>
    </source>
</evidence>
<proteinExistence type="predicted"/>
<dbReference type="PANTHER" id="PTHR43708">
    <property type="entry name" value="CONSERVED EXPRESSED OXIDOREDUCTASE (EUROFUNG)"/>
    <property type="match status" value="1"/>
</dbReference>
<keyword evidence="4" id="KW-1185">Reference proteome</keyword>
<dbReference type="SUPFAM" id="SSF55347">
    <property type="entry name" value="Glyceraldehyde-3-phosphate dehydrogenase-like, C-terminal domain"/>
    <property type="match status" value="1"/>
</dbReference>
<organism evidence="3 4">
    <name type="scientific">Plantactinospora mayteni</name>
    <dbReference type="NCBI Taxonomy" id="566021"/>
    <lineage>
        <taxon>Bacteria</taxon>
        <taxon>Bacillati</taxon>
        <taxon>Actinomycetota</taxon>
        <taxon>Actinomycetes</taxon>
        <taxon>Micromonosporales</taxon>
        <taxon>Micromonosporaceae</taxon>
        <taxon>Plantactinospora</taxon>
    </lineage>
</organism>
<dbReference type="Pfam" id="PF01408">
    <property type="entry name" value="GFO_IDH_MocA"/>
    <property type="match status" value="1"/>
</dbReference>
<dbReference type="InterPro" id="IPR051317">
    <property type="entry name" value="Gfo/Idh/MocA_oxidoreduct"/>
</dbReference>
<dbReference type="EMBL" id="BONX01000001">
    <property type="protein sequence ID" value="GIG93509.1"/>
    <property type="molecule type" value="Genomic_DNA"/>
</dbReference>
<dbReference type="Gene3D" id="3.40.50.720">
    <property type="entry name" value="NAD(P)-binding Rossmann-like Domain"/>
    <property type="match status" value="1"/>
</dbReference>
<comment type="caution">
    <text evidence="3">The sequence shown here is derived from an EMBL/GenBank/DDBJ whole genome shotgun (WGS) entry which is preliminary data.</text>
</comment>
<dbReference type="PANTHER" id="PTHR43708:SF8">
    <property type="entry name" value="OXIDOREDUCTASE"/>
    <property type="match status" value="1"/>
</dbReference>
<feature type="domain" description="GFO/IDH/MocA-like oxidoreductase" evidence="2">
    <location>
        <begin position="148"/>
        <end position="274"/>
    </location>
</feature>
<protein>
    <submittedName>
        <fullName evidence="3">Oxidoreductase</fullName>
    </submittedName>
</protein>
<evidence type="ECO:0000259" key="1">
    <source>
        <dbReference type="Pfam" id="PF01408"/>
    </source>
</evidence>
<dbReference type="RefSeq" id="WP_203855195.1">
    <property type="nucleotide sequence ID" value="NZ_BAAAZQ010000003.1"/>
</dbReference>
<feature type="domain" description="Gfo/Idh/MocA-like oxidoreductase N-terminal" evidence="1">
    <location>
        <begin position="15"/>
        <end position="137"/>
    </location>
</feature>
<evidence type="ECO:0000259" key="2">
    <source>
        <dbReference type="Pfam" id="PF22725"/>
    </source>
</evidence>
<name>A0ABQ4EFN6_9ACTN</name>
<dbReference type="InterPro" id="IPR036291">
    <property type="entry name" value="NAD(P)-bd_dom_sf"/>
</dbReference>
<sequence>MSPDPAASHLPPARVRVALVGCGAVVQHGHVPAYAASPALDVVAVCDPAAERRSTVGRLLGVPPHRWLDRASDLTVLADRPQVVVVATPTATHDAVIDDLLGNGFHVVSEKPISPTVDGCLALVRRATGHGRRLGVLHNYQFATMWQATAAELAAGAVGDPLAFDVRLTDPGPLPGLMPQQPMWRTSRSLAGGGCLLDAGYHFVYLAEELMASPVTEVTADAIETVTPGWSVEDRARVRLRHAGGAVTSLCVDWTVRTRQRPYLRVTGSRGHIEVDEDAAMVTVHRHGDAERVIDCTDDPHGFRTALPGAVLGTVGDADHRGSAERGRRVVSIVEACYASAAEGKTVHLDRPEL</sequence>
<evidence type="ECO:0000313" key="4">
    <source>
        <dbReference type="Proteomes" id="UP000621500"/>
    </source>
</evidence>
<dbReference type="InterPro" id="IPR055170">
    <property type="entry name" value="GFO_IDH_MocA-like_dom"/>
</dbReference>
<dbReference type="Gene3D" id="3.30.360.10">
    <property type="entry name" value="Dihydrodipicolinate Reductase, domain 2"/>
    <property type="match status" value="1"/>
</dbReference>
<dbReference type="InterPro" id="IPR000683">
    <property type="entry name" value="Gfo/Idh/MocA-like_OxRdtase_N"/>
</dbReference>
<dbReference type="Pfam" id="PF22725">
    <property type="entry name" value="GFO_IDH_MocA_C3"/>
    <property type="match status" value="1"/>
</dbReference>
<reference evidence="3 4" key="1">
    <citation type="submission" date="2021-01" db="EMBL/GenBank/DDBJ databases">
        <title>Whole genome shotgun sequence of Plantactinospora mayteni NBRC 109088.</title>
        <authorList>
            <person name="Komaki H."/>
            <person name="Tamura T."/>
        </authorList>
    </citation>
    <scope>NUCLEOTIDE SEQUENCE [LARGE SCALE GENOMIC DNA]</scope>
    <source>
        <strain evidence="3 4">NBRC 109088</strain>
    </source>
</reference>
<dbReference type="Proteomes" id="UP000621500">
    <property type="component" value="Unassembled WGS sequence"/>
</dbReference>
<accession>A0ABQ4EFN6</accession>
<gene>
    <name evidence="3" type="ORF">Pma05_00820</name>
</gene>
<dbReference type="SUPFAM" id="SSF51735">
    <property type="entry name" value="NAD(P)-binding Rossmann-fold domains"/>
    <property type="match status" value="1"/>
</dbReference>